<dbReference type="Pfam" id="PF00171">
    <property type="entry name" value="Aldedh"/>
    <property type="match status" value="1"/>
</dbReference>
<dbReference type="InterPro" id="IPR015590">
    <property type="entry name" value="Aldehyde_DH_dom"/>
</dbReference>
<dbReference type="InterPro" id="IPR029510">
    <property type="entry name" value="Ald_DH_CS_GLU"/>
</dbReference>
<evidence type="ECO:0000256" key="4">
    <source>
        <dbReference type="ARBA" id="ARBA00037921"/>
    </source>
</evidence>
<organism evidence="8 9">
    <name type="scientific">Schizosaccharomyces osmophilus</name>
    <dbReference type="NCBI Taxonomy" id="2545709"/>
    <lineage>
        <taxon>Eukaryota</taxon>
        <taxon>Fungi</taxon>
        <taxon>Dikarya</taxon>
        <taxon>Ascomycota</taxon>
        <taxon>Taphrinomycotina</taxon>
        <taxon>Schizosaccharomycetes</taxon>
        <taxon>Schizosaccharomycetales</taxon>
        <taxon>Schizosaccharomycetaceae</taxon>
        <taxon>Schizosaccharomyces</taxon>
    </lineage>
</organism>
<sequence>MQTNVTTRQNELIAARRVPDNCIFIGGQCVKPKGADANAIPLINPATEEVIGTCADANAEDVNKAVENAHEAFESGIWSKRSGNERGAVLRKIGQLMRENRDLLAGLDVLNCGKPTSYALFDVDSSADLLDYYAEIAETDEVSRVVPLTNAPGYVGKEKRFPRGVVGVITPWNFPLKMALWKSIPALASGNTVVLKPSEVAPWSCLEFALLCKEGGLPDGVFNVVIGSGKETGVALSHHDKISYLAFTGSLFTGKKIMHAASDHVIPVTLELGGKSPLIVCKDADLSLACRSAAFGIFFNQGEACTAASRLLIEEDVYEEVLKGVLEEAKKIVSGNGLQENVNMGPLVSKPQYEKVLQLIQTGFDEGLNCVFGGLPKESGKGYFVPPTIFTNAETNNTLWKEEVFGPVLITKTFRTNEEALALANATEYGLGSGVFSTNRDTLDYFADNIEAGMCSLNTYHFSSHELPWIGWKHSGLGIGLATHGYYEYTRLKQIAEYVGDA</sequence>
<evidence type="ECO:0000256" key="2">
    <source>
        <dbReference type="ARBA" id="ARBA00023002"/>
    </source>
</evidence>
<gene>
    <name evidence="8" type="primary">atd3</name>
    <name evidence="8" type="ORF">SOMG_04530</name>
</gene>
<dbReference type="InterPro" id="IPR016163">
    <property type="entry name" value="Ald_DH_C"/>
</dbReference>
<reference evidence="8 9" key="1">
    <citation type="journal article" date="2023" name="G3 (Bethesda)">
        <title>A high-quality reference genome for the fission yeast Schizosaccharomyces osmophilus.</title>
        <authorList>
            <person name="Jia G.S."/>
            <person name="Zhang W.C."/>
            <person name="Liang Y."/>
            <person name="Liu X.H."/>
            <person name="Rhind N."/>
            <person name="Pidoux A."/>
            <person name="Brysch-Herzberg M."/>
            <person name="Du L.L."/>
        </authorList>
    </citation>
    <scope>NUCLEOTIDE SEQUENCE [LARGE SCALE GENOMIC DNA]</scope>
    <source>
        <strain evidence="8 9">CBS 15793</strain>
    </source>
</reference>
<dbReference type="RefSeq" id="XP_056039360.1">
    <property type="nucleotide sequence ID" value="XM_056183314.1"/>
</dbReference>
<dbReference type="GO" id="GO:0016620">
    <property type="term" value="F:oxidoreductase activity, acting on the aldehyde or oxo group of donors, NAD or NADP as acceptor"/>
    <property type="evidence" value="ECO:0007669"/>
    <property type="project" value="InterPro"/>
</dbReference>
<dbReference type="InterPro" id="IPR016162">
    <property type="entry name" value="Ald_DH_N"/>
</dbReference>
<evidence type="ECO:0000256" key="3">
    <source>
        <dbReference type="ARBA" id="ARBA00023027"/>
    </source>
</evidence>
<dbReference type="FunFam" id="3.40.309.10:FF:000012">
    <property type="entry name" value="Betaine aldehyde dehydrogenase"/>
    <property type="match status" value="1"/>
</dbReference>
<dbReference type="PROSITE" id="PS00687">
    <property type="entry name" value="ALDEHYDE_DEHYDR_GLU"/>
    <property type="match status" value="1"/>
</dbReference>
<comment type="pathway">
    <text evidence="4">Amine and polyamine biosynthesis; betaine biosynthesis via choline pathway; betaine from betaine aldehyde: step 1/1.</text>
</comment>
<proteinExistence type="inferred from homology"/>
<dbReference type="Gene3D" id="3.40.605.10">
    <property type="entry name" value="Aldehyde Dehydrogenase, Chain A, domain 1"/>
    <property type="match status" value="1"/>
</dbReference>
<dbReference type="SUPFAM" id="SSF53720">
    <property type="entry name" value="ALDH-like"/>
    <property type="match status" value="1"/>
</dbReference>
<dbReference type="Gene3D" id="3.40.309.10">
    <property type="entry name" value="Aldehyde Dehydrogenase, Chain A, domain 2"/>
    <property type="match status" value="1"/>
</dbReference>
<dbReference type="FunFam" id="3.40.605.10:FF:000007">
    <property type="entry name" value="NAD/NADP-dependent betaine aldehyde dehydrogenase"/>
    <property type="match status" value="1"/>
</dbReference>
<feature type="domain" description="Aldehyde dehydrogenase" evidence="7">
    <location>
        <begin position="38"/>
        <end position="495"/>
    </location>
</feature>
<evidence type="ECO:0000259" key="7">
    <source>
        <dbReference type="Pfam" id="PF00171"/>
    </source>
</evidence>
<dbReference type="InterPro" id="IPR016160">
    <property type="entry name" value="Ald_DH_CS_CYS"/>
</dbReference>
<dbReference type="EMBL" id="CP115613">
    <property type="protein sequence ID" value="WBW75117.1"/>
    <property type="molecule type" value="Genomic_DNA"/>
</dbReference>
<dbReference type="CDD" id="cd07078">
    <property type="entry name" value="ALDH"/>
    <property type="match status" value="1"/>
</dbReference>
<accession>A0AAE9WHN6</accession>
<dbReference type="KEGG" id="som:SOMG_04530"/>
<evidence type="ECO:0000313" key="9">
    <source>
        <dbReference type="Proteomes" id="UP001212411"/>
    </source>
</evidence>
<evidence type="ECO:0000313" key="8">
    <source>
        <dbReference type="EMBL" id="WBW75117.1"/>
    </source>
</evidence>
<dbReference type="PROSITE" id="PS00070">
    <property type="entry name" value="ALDEHYDE_DEHYDR_CYS"/>
    <property type="match status" value="1"/>
</dbReference>
<keyword evidence="9" id="KW-1185">Reference proteome</keyword>
<name>A0AAE9WHN6_9SCHI</name>
<dbReference type="AlphaFoldDB" id="A0AAE9WHN6"/>
<keyword evidence="2 6" id="KW-0560">Oxidoreductase</keyword>
<feature type="active site" evidence="5">
    <location>
        <position position="271"/>
    </location>
</feature>
<keyword evidence="3" id="KW-0520">NAD</keyword>
<evidence type="ECO:0000256" key="5">
    <source>
        <dbReference type="PROSITE-ProRule" id="PRU10007"/>
    </source>
</evidence>
<evidence type="ECO:0000256" key="1">
    <source>
        <dbReference type="ARBA" id="ARBA00009986"/>
    </source>
</evidence>
<dbReference type="PANTHER" id="PTHR43860">
    <property type="entry name" value="BETAINE ALDEHYDE DEHYDROGENASE"/>
    <property type="match status" value="1"/>
</dbReference>
<dbReference type="GeneID" id="80878003"/>
<dbReference type="PANTHER" id="PTHR43860:SF2">
    <property type="entry name" value="BETAINE ALDEHYDE DEHYDROGENASE-RELATED"/>
    <property type="match status" value="1"/>
</dbReference>
<protein>
    <submittedName>
        <fullName evidence="8">Betaine-aldehyde dehydrogenase Atd3</fullName>
    </submittedName>
</protein>
<comment type="similarity">
    <text evidence="1 6">Belongs to the aldehyde dehydrogenase family.</text>
</comment>
<dbReference type="InterPro" id="IPR016161">
    <property type="entry name" value="Ald_DH/histidinol_DH"/>
</dbReference>
<evidence type="ECO:0000256" key="6">
    <source>
        <dbReference type="RuleBase" id="RU003345"/>
    </source>
</evidence>
<dbReference type="Proteomes" id="UP001212411">
    <property type="component" value="Chromosome 3"/>
</dbReference>